<sequence>MTTLAPHRRLPGLTPTAVKQSWGFMIGSSFFAVAAALSIGGASATVPNLLCFVGAWFFTGAGLIQTIRSAPRMTTVPGRPHPVLRAEWLGAATQSFGTVMFNISTTSALYARTVVEQDRWVWSPDAGGSVAFLVSGYFILVAYSHANGTLWAPASAEWWSAQINMLGCIAFGFSAVGAYVLPDNNVVNSAIANWGTLIGAICFFLTSLVVLPAAMRARRQAPTAQPA</sequence>
<feature type="transmembrane region" description="Helical" evidence="1">
    <location>
        <begin position="130"/>
        <end position="151"/>
    </location>
</feature>
<dbReference type="OrthoDB" id="244933at2"/>
<feature type="transmembrane region" description="Helical" evidence="1">
    <location>
        <begin position="46"/>
        <end position="67"/>
    </location>
</feature>
<dbReference type="RefSeq" id="WP_098469818.1">
    <property type="nucleotide sequence ID" value="NZ_PDJD01000001.1"/>
</dbReference>
<keyword evidence="1" id="KW-0812">Transmembrane</keyword>
<dbReference type="EMBL" id="PDJD01000001">
    <property type="protein sequence ID" value="PFG20905.1"/>
    <property type="molecule type" value="Genomic_DNA"/>
</dbReference>
<evidence type="ECO:0000313" key="2">
    <source>
        <dbReference type="EMBL" id="PFG20905.1"/>
    </source>
</evidence>
<dbReference type="Proteomes" id="UP000224915">
    <property type="component" value="Unassembled WGS sequence"/>
</dbReference>
<accession>A0A2A9D3S2</accession>
<feature type="transmembrane region" description="Helical" evidence="1">
    <location>
        <begin position="163"/>
        <end position="182"/>
    </location>
</feature>
<comment type="caution">
    <text evidence="2">The sequence shown here is derived from an EMBL/GenBank/DDBJ whole genome shotgun (WGS) entry which is preliminary data.</text>
</comment>
<dbReference type="AlphaFoldDB" id="A0A2A9D3S2"/>
<name>A0A2A9D3S2_9MICO</name>
<evidence type="ECO:0000256" key="1">
    <source>
        <dbReference type="SAM" id="Phobius"/>
    </source>
</evidence>
<evidence type="ECO:0008006" key="4">
    <source>
        <dbReference type="Google" id="ProtNLM"/>
    </source>
</evidence>
<feature type="transmembrane region" description="Helical" evidence="1">
    <location>
        <begin position="194"/>
        <end position="215"/>
    </location>
</feature>
<proteinExistence type="predicted"/>
<feature type="transmembrane region" description="Helical" evidence="1">
    <location>
        <begin position="21"/>
        <end position="40"/>
    </location>
</feature>
<organism evidence="2 3">
    <name type="scientific">Serinibacter salmoneus</name>
    <dbReference type="NCBI Taxonomy" id="556530"/>
    <lineage>
        <taxon>Bacteria</taxon>
        <taxon>Bacillati</taxon>
        <taxon>Actinomycetota</taxon>
        <taxon>Actinomycetes</taxon>
        <taxon>Micrococcales</taxon>
        <taxon>Beutenbergiaceae</taxon>
        <taxon>Serinibacter</taxon>
    </lineage>
</organism>
<feature type="transmembrane region" description="Helical" evidence="1">
    <location>
        <begin position="88"/>
        <end position="110"/>
    </location>
</feature>
<protein>
    <recommendedName>
        <fullName evidence="4">YrhK-like protein</fullName>
    </recommendedName>
</protein>
<keyword evidence="3" id="KW-1185">Reference proteome</keyword>
<keyword evidence="1" id="KW-1133">Transmembrane helix</keyword>
<reference evidence="2 3" key="1">
    <citation type="submission" date="2017-10" db="EMBL/GenBank/DDBJ databases">
        <title>Sequencing the genomes of 1000 actinobacteria strains.</title>
        <authorList>
            <person name="Klenk H.-P."/>
        </authorList>
    </citation>
    <scope>NUCLEOTIDE SEQUENCE [LARGE SCALE GENOMIC DNA]</scope>
    <source>
        <strain evidence="2 3">DSM 21801</strain>
    </source>
</reference>
<keyword evidence="1" id="KW-0472">Membrane</keyword>
<gene>
    <name evidence="2" type="ORF">ATL40_2521</name>
</gene>
<evidence type="ECO:0000313" key="3">
    <source>
        <dbReference type="Proteomes" id="UP000224915"/>
    </source>
</evidence>